<protein>
    <recommendedName>
        <fullName evidence="3">F-box domain-containing protein</fullName>
    </recommendedName>
</protein>
<evidence type="ECO:0000313" key="1">
    <source>
        <dbReference type="EMBL" id="KAJ7676275.1"/>
    </source>
</evidence>
<proteinExistence type="predicted"/>
<dbReference type="EMBL" id="JARKIE010000144">
    <property type="protein sequence ID" value="KAJ7676275.1"/>
    <property type="molecule type" value="Genomic_DNA"/>
</dbReference>
<evidence type="ECO:0008006" key="3">
    <source>
        <dbReference type="Google" id="ProtNLM"/>
    </source>
</evidence>
<reference evidence="1" key="1">
    <citation type="submission" date="2023-03" db="EMBL/GenBank/DDBJ databases">
        <title>Massive genome expansion in bonnet fungi (Mycena s.s.) driven by repeated elements and novel gene families across ecological guilds.</title>
        <authorList>
            <consortium name="Lawrence Berkeley National Laboratory"/>
            <person name="Harder C.B."/>
            <person name="Miyauchi S."/>
            <person name="Viragh M."/>
            <person name="Kuo A."/>
            <person name="Thoen E."/>
            <person name="Andreopoulos B."/>
            <person name="Lu D."/>
            <person name="Skrede I."/>
            <person name="Drula E."/>
            <person name="Henrissat B."/>
            <person name="Morin E."/>
            <person name="Kohler A."/>
            <person name="Barry K."/>
            <person name="LaButti K."/>
            <person name="Morin E."/>
            <person name="Salamov A."/>
            <person name="Lipzen A."/>
            <person name="Mereny Z."/>
            <person name="Hegedus B."/>
            <person name="Baldrian P."/>
            <person name="Stursova M."/>
            <person name="Weitz H."/>
            <person name="Taylor A."/>
            <person name="Grigoriev I.V."/>
            <person name="Nagy L.G."/>
            <person name="Martin F."/>
            <person name="Kauserud H."/>
        </authorList>
    </citation>
    <scope>NUCLEOTIDE SEQUENCE</scope>
    <source>
        <strain evidence="1">CBHHK067</strain>
    </source>
</reference>
<name>A0AAD7D2X4_MYCRO</name>
<keyword evidence="2" id="KW-1185">Reference proteome</keyword>
<organism evidence="1 2">
    <name type="scientific">Mycena rosella</name>
    <name type="common">Pink bonnet</name>
    <name type="synonym">Agaricus rosellus</name>
    <dbReference type="NCBI Taxonomy" id="1033263"/>
    <lineage>
        <taxon>Eukaryota</taxon>
        <taxon>Fungi</taxon>
        <taxon>Dikarya</taxon>
        <taxon>Basidiomycota</taxon>
        <taxon>Agaricomycotina</taxon>
        <taxon>Agaricomycetes</taxon>
        <taxon>Agaricomycetidae</taxon>
        <taxon>Agaricales</taxon>
        <taxon>Marasmiineae</taxon>
        <taxon>Mycenaceae</taxon>
        <taxon>Mycena</taxon>
    </lineage>
</organism>
<dbReference type="AlphaFoldDB" id="A0AAD7D2X4"/>
<dbReference type="Proteomes" id="UP001221757">
    <property type="component" value="Unassembled WGS sequence"/>
</dbReference>
<sequence length="255" mass="28538">MPSIPFDILTEILPLLDPGVLAAVARTNKDLSAYALDLIYSHVRCRNMKGACQSIASNPGLAVRVHLLEITPIYHWSTSDVESFLPILRDALRITINLHTLILDIQGGHSWVLKPAIGVITLRSFSCSVYTDQTLLDFLHSQSDLEEIVLQHSFIPYSRSVPWKFPRLKKLNAPMSWVDTIAPHNPVSHVMISEIVSRAAITSLGLTTTSIRQLDIPLHAVHDKPFEELKALFRELEDLTLTMKFNWATRTASAA</sequence>
<gene>
    <name evidence="1" type="ORF">B0H17DRAFT_1207408</name>
</gene>
<accession>A0AAD7D2X4</accession>
<comment type="caution">
    <text evidence="1">The sequence shown here is derived from an EMBL/GenBank/DDBJ whole genome shotgun (WGS) entry which is preliminary data.</text>
</comment>
<evidence type="ECO:0000313" key="2">
    <source>
        <dbReference type="Proteomes" id="UP001221757"/>
    </source>
</evidence>